<dbReference type="EMBL" id="CP008884">
    <property type="protein sequence ID" value="AIF48552.1"/>
    <property type="molecule type" value="Genomic_DNA"/>
</dbReference>
<dbReference type="Gene3D" id="3.30.70.1430">
    <property type="entry name" value="Multidrug efflux transporter AcrB pore domain"/>
    <property type="match status" value="2"/>
</dbReference>
<sequence>MFRGLVAFALTRRAIVLMSLAAFAIAGLVAYAKLNIEAYPNPAPVILEITAQAPGLSAEEMERSYTRPMEVGLATTPGVESIRSTSFYGLSFVRVTFKYGTDYYFDYTQAALSLQQNVSLPNAVQPQIQASSLVGEIFRYQLAGPRSMSLTELRTLQDWVVTRRLLSVPGIAQVVTWGGTTKEYDVEADLHKLQGYGITLPQLVSAIGNANSNVGGRTINIGQQSVNIRGVGLVKDVDDIGHIVLNQSNGTPVLVKDVAKVKVGAVPRLGRAGRDTQDDVVTGIVVMNRTLQTNDVVARVKDEVARLNSDGTLPPGVKLVPFYDRSTLVAVTTHTVLHNLIFGCLLVFLIQWIFLGDLRSAIIVSANIPVALFFSIIILVLMGDSANLLSLGAVDFGIIVDSAVILIENIFRNFQKSHEEQRELLHESAQSDLGTYMRGGATHGWTDRLRLLFISAMQVDRAILFSSAITVAAFIPLFTMQGVEGQIFNPMARTYAYALTGALIATFTISPVLASLLLPKHVKETETVFVRAIRRVYTPVLRWALARRRTTVALGVGFLLLAGLLLTRVGTEFLPALEEGNLWIRASMPPTISLEAGQDKVNELRRILLKHPEVVTVVSQHGRPDDGSDASGFYNVELFVPLKPQDDWPSGHTKEKLVADLQREFENALPGVEFNFSQYIQDNIEEGLSGVKGANSVKIVGPELPELEHLADEVMHQMQQVPGVQDLGVFHVLGQPNLNITIDRAKAARYGLNTGDINTVVQAAAGGTSATTVLEGDRQFDLVVRLAPQFRRSIEDIGNIQVGYSLPNGGTGYVPLRDVAKISLDTGASYIYHERNERFVPVKFSVRGRDLGGTVAEAQRRIAEHVTLPPGYHLSWAGEFNDLQQAKQRLAVVLPIAVGLILALLFALFNSLRDSLLTLAAIPFSIGGGIVALYLSGLDFSISAAIGFVSLFGVSVMNGILVITYFNHLVFAGLSPVEAMAQAAEQRMRPMLMTALSACIGLLPAALSTGIGSQVQRPLATVVVGGMLIGPVMLLVVAPALQVLVVEWSHKRRSRRQAAGEAA</sequence>
<dbReference type="SUPFAM" id="SSF82714">
    <property type="entry name" value="Multidrug efflux transporter AcrB TolC docking domain, DN and DC subdomains"/>
    <property type="match status" value="2"/>
</dbReference>
<dbReference type="Gene3D" id="3.30.70.1440">
    <property type="entry name" value="Multidrug efflux transporter AcrB pore domain"/>
    <property type="match status" value="1"/>
</dbReference>
<comment type="subcellular location">
    <subcellularLocation>
        <location evidence="1">Cell membrane</location>
        <topology evidence="1">Multi-pass membrane protein</topology>
    </subcellularLocation>
</comment>
<evidence type="ECO:0000256" key="6">
    <source>
        <dbReference type="ARBA" id="ARBA00022989"/>
    </source>
</evidence>
<dbReference type="PANTHER" id="PTHR32063:SF12">
    <property type="entry name" value="CATION EFFLUX SYSTEM PROTEIN"/>
    <property type="match status" value="1"/>
</dbReference>
<dbReference type="OrthoDB" id="9758757at2"/>
<evidence type="ECO:0000313" key="9">
    <source>
        <dbReference type="EMBL" id="AIF48552.1"/>
    </source>
</evidence>
<feature type="transmembrane region" description="Helical" evidence="8">
    <location>
        <begin position="362"/>
        <end position="382"/>
    </location>
</feature>
<feature type="transmembrane region" description="Helical" evidence="8">
    <location>
        <begin position="336"/>
        <end position="355"/>
    </location>
</feature>
<dbReference type="InterPro" id="IPR001036">
    <property type="entry name" value="Acrflvin-R"/>
</dbReference>
<feature type="transmembrane region" description="Helical" evidence="8">
    <location>
        <begin position="551"/>
        <end position="569"/>
    </location>
</feature>
<evidence type="ECO:0000256" key="1">
    <source>
        <dbReference type="ARBA" id="ARBA00004651"/>
    </source>
</evidence>
<dbReference type="SUPFAM" id="SSF82693">
    <property type="entry name" value="Multidrug efflux transporter AcrB pore domain, PN1, PN2, PC1 and PC2 subdomains"/>
    <property type="match status" value="3"/>
</dbReference>
<evidence type="ECO:0000256" key="8">
    <source>
        <dbReference type="SAM" id="Phobius"/>
    </source>
</evidence>
<reference evidence="9 10" key="1">
    <citation type="submission" date="2014-07" db="EMBL/GenBank/DDBJ databases">
        <title>Complete Genome Sequence of Dyella japonica Strain A8 Isolated from Malaysian Tropical Soil.</title>
        <authorList>
            <person name="Hui R.K.H."/>
            <person name="Chen J.-W."/>
            <person name="Chan K.-G."/>
            <person name="Leung F.C.C."/>
        </authorList>
    </citation>
    <scope>NUCLEOTIDE SEQUENCE [LARGE SCALE GENOMIC DNA]</scope>
    <source>
        <strain evidence="9 10">A8</strain>
    </source>
</reference>
<feature type="transmembrane region" description="Helical" evidence="8">
    <location>
        <begin position="890"/>
        <end position="909"/>
    </location>
</feature>
<dbReference type="GO" id="GO:0008324">
    <property type="term" value="F:monoatomic cation transmembrane transporter activity"/>
    <property type="evidence" value="ECO:0007669"/>
    <property type="project" value="InterPro"/>
</dbReference>
<dbReference type="STRING" id="1217721.HY57_15580"/>
<name>A0A075K4D2_9GAMM</name>
<dbReference type="NCBIfam" id="TIGR00914">
    <property type="entry name" value="2A0601"/>
    <property type="match status" value="1"/>
</dbReference>
<organism evidence="9 10">
    <name type="scientific">Dyella japonica A8</name>
    <dbReference type="NCBI Taxonomy" id="1217721"/>
    <lineage>
        <taxon>Bacteria</taxon>
        <taxon>Pseudomonadati</taxon>
        <taxon>Pseudomonadota</taxon>
        <taxon>Gammaproteobacteria</taxon>
        <taxon>Lysobacterales</taxon>
        <taxon>Rhodanobacteraceae</taxon>
        <taxon>Dyella</taxon>
    </lineage>
</organism>
<dbReference type="InterPro" id="IPR027463">
    <property type="entry name" value="AcrB_DN_DC_subdom"/>
</dbReference>
<feature type="transmembrane region" description="Helical" evidence="8">
    <location>
        <begin position="942"/>
        <end position="970"/>
    </location>
</feature>
<evidence type="ECO:0000256" key="4">
    <source>
        <dbReference type="ARBA" id="ARBA00022475"/>
    </source>
</evidence>
<proteinExistence type="inferred from homology"/>
<gene>
    <name evidence="9" type="ORF">HY57_15580</name>
</gene>
<dbReference type="SUPFAM" id="SSF82866">
    <property type="entry name" value="Multidrug efflux transporter AcrB transmembrane domain"/>
    <property type="match status" value="2"/>
</dbReference>
<keyword evidence="10" id="KW-1185">Reference proteome</keyword>
<dbReference type="AlphaFoldDB" id="A0A075K4D2"/>
<keyword evidence="6 8" id="KW-1133">Transmembrane helix</keyword>
<keyword evidence="4" id="KW-1003">Cell membrane</keyword>
<keyword evidence="7 8" id="KW-0472">Membrane</keyword>
<dbReference type="HOGENOM" id="CLU_002755_1_2_6"/>
<feature type="transmembrane region" description="Helical" evidence="8">
    <location>
        <begin position="916"/>
        <end position="936"/>
    </location>
</feature>
<dbReference type="Gene3D" id="3.30.2090.10">
    <property type="entry name" value="Multidrug efflux transporter AcrB TolC docking domain, DN and DC subdomains"/>
    <property type="match status" value="2"/>
</dbReference>
<keyword evidence="9" id="KW-0560">Oxidoreductase</keyword>
<accession>A0A075K4D2</accession>
<dbReference type="PRINTS" id="PR00702">
    <property type="entry name" value="ACRIFLAVINRP"/>
</dbReference>
<dbReference type="InterPro" id="IPR004763">
    <property type="entry name" value="CusA-like"/>
</dbReference>
<keyword evidence="5 8" id="KW-0812">Transmembrane</keyword>
<evidence type="ECO:0000313" key="10">
    <source>
        <dbReference type="Proteomes" id="UP000027987"/>
    </source>
</evidence>
<evidence type="ECO:0000256" key="5">
    <source>
        <dbReference type="ARBA" id="ARBA00022692"/>
    </source>
</evidence>
<dbReference type="GO" id="GO:0005886">
    <property type="term" value="C:plasma membrane"/>
    <property type="evidence" value="ECO:0007669"/>
    <property type="project" value="UniProtKB-SubCell"/>
</dbReference>
<dbReference type="Gene3D" id="1.20.1640.10">
    <property type="entry name" value="Multidrug efflux transporter AcrB transmembrane domain"/>
    <property type="match status" value="2"/>
</dbReference>
<feature type="transmembrane region" description="Helical" evidence="8">
    <location>
        <begin position="991"/>
        <end position="1013"/>
    </location>
</feature>
<feature type="transmembrane region" description="Helical" evidence="8">
    <location>
        <begin position="462"/>
        <end position="483"/>
    </location>
</feature>
<protein>
    <submittedName>
        <fullName evidence="9">Cytochrome C peroxidase</fullName>
    </submittedName>
</protein>
<evidence type="ECO:0000256" key="2">
    <source>
        <dbReference type="ARBA" id="ARBA00010942"/>
    </source>
</evidence>
<comment type="similarity">
    <text evidence="2">Belongs to the resistance-nodulation-cell division (RND) (TC 2.A.6) family.</text>
</comment>
<dbReference type="RefSeq" id="WP_019465643.1">
    <property type="nucleotide sequence ID" value="NZ_ALOY01000160.1"/>
</dbReference>
<feature type="transmembrane region" description="Helical" evidence="8">
    <location>
        <begin position="1019"/>
        <end position="1046"/>
    </location>
</feature>
<dbReference type="PANTHER" id="PTHR32063">
    <property type="match status" value="1"/>
</dbReference>
<keyword evidence="3" id="KW-0813">Transport</keyword>
<dbReference type="GO" id="GO:0042910">
    <property type="term" value="F:xenobiotic transmembrane transporter activity"/>
    <property type="evidence" value="ECO:0007669"/>
    <property type="project" value="TreeGrafter"/>
</dbReference>
<evidence type="ECO:0000256" key="7">
    <source>
        <dbReference type="ARBA" id="ARBA00023136"/>
    </source>
</evidence>
<feature type="transmembrane region" description="Helical" evidence="8">
    <location>
        <begin position="495"/>
        <end position="518"/>
    </location>
</feature>
<dbReference type="PATRIC" id="fig|1217721.7.peg.3191"/>
<dbReference type="KEGG" id="dja:HY57_15580"/>
<dbReference type="Pfam" id="PF00873">
    <property type="entry name" value="ACR_tran"/>
    <property type="match status" value="1"/>
</dbReference>
<dbReference type="Proteomes" id="UP000027987">
    <property type="component" value="Chromosome"/>
</dbReference>
<feature type="transmembrane region" description="Helical" evidence="8">
    <location>
        <begin position="388"/>
        <end position="407"/>
    </location>
</feature>
<evidence type="ECO:0000256" key="3">
    <source>
        <dbReference type="ARBA" id="ARBA00022448"/>
    </source>
</evidence>
<dbReference type="Gene3D" id="3.30.70.1320">
    <property type="entry name" value="Multidrug efflux transporter AcrB pore domain like"/>
    <property type="match status" value="1"/>
</dbReference>
<keyword evidence="9" id="KW-0575">Peroxidase</keyword>
<dbReference type="GO" id="GO:0004601">
    <property type="term" value="F:peroxidase activity"/>
    <property type="evidence" value="ECO:0007669"/>
    <property type="project" value="UniProtKB-KW"/>
</dbReference>